<sequence length="449" mass="50009">MFCSNCGKKLADDAAFCEECGAKVERSMGEQSASPGGSPSDRKENANVAAKQLLSFVQQNRKAVLIAAGILAVIVAVAIFIATRPLTVRLDDYVTVEFTGYNTAGTASYNFDREKFCSDYAGKIDYQGTDPEYAFLDGQTLCEMLLEHIDGDLQESTGLSNGEEVAFIWDCENDIARENFDVKLSYSDLTFTVEGLKDAKVVSPLEQVELAYEGIAPHGEAVLVNQIDEAYVNDLQFEIEPSTGLSNGDTITITLPQAETEDGRLYFLNTYGVTFAATERIITVEGLEIYASALSEVTEEALEEMKARGEDAMCAEAARRWDEEVSLDGVSYLGSYFLNAKDPDETNERNFLYLVFEVQSSVNYPEDGARGSVTYYYPVRFENLIVRPDGTISIDLDEYRTSGNSFRIEIEGERTHYLYYNGYTTMDDMFRELVASNMDRYTYETDITG</sequence>
<dbReference type="AlphaFoldDB" id="A0A9D1EVQ3"/>
<feature type="transmembrane region" description="Helical" evidence="1">
    <location>
        <begin position="63"/>
        <end position="82"/>
    </location>
</feature>
<protein>
    <submittedName>
        <fullName evidence="3">Zinc-ribbon domain-containing protein</fullName>
    </submittedName>
</protein>
<reference evidence="3" key="2">
    <citation type="journal article" date="2021" name="PeerJ">
        <title>Extensive microbial diversity within the chicken gut microbiome revealed by metagenomics and culture.</title>
        <authorList>
            <person name="Gilroy R."/>
            <person name="Ravi A."/>
            <person name="Getino M."/>
            <person name="Pursley I."/>
            <person name="Horton D.L."/>
            <person name="Alikhan N.F."/>
            <person name="Baker D."/>
            <person name="Gharbi K."/>
            <person name="Hall N."/>
            <person name="Watson M."/>
            <person name="Adriaenssens E.M."/>
            <person name="Foster-Nyarko E."/>
            <person name="Jarju S."/>
            <person name="Secka A."/>
            <person name="Antonio M."/>
            <person name="Oren A."/>
            <person name="Chaudhuri R.R."/>
            <person name="La Ragione R."/>
            <person name="Hildebrand F."/>
            <person name="Pallen M.J."/>
        </authorList>
    </citation>
    <scope>NUCLEOTIDE SEQUENCE</scope>
    <source>
        <strain evidence="3">CHK190-19873</strain>
    </source>
</reference>
<keyword evidence="1" id="KW-0812">Transmembrane</keyword>
<dbReference type="EMBL" id="DVIQ01000092">
    <property type="protein sequence ID" value="HIS32636.1"/>
    <property type="molecule type" value="Genomic_DNA"/>
</dbReference>
<comment type="caution">
    <text evidence="3">The sequence shown here is derived from an EMBL/GenBank/DDBJ whole genome shotgun (WGS) entry which is preliminary data.</text>
</comment>
<gene>
    <name evidence="3" type="ORF">IAB44_14000</name>
</gene>
<dbReference type="InterPro" id="IPR026870">
    <property type="entry name" value="Zinc_ribbon_dom"/>
</dbReference>
<evidence type="ECO:0000313" key="3">
    <source>
        <dbReference type="EMBL" id="HIS32636.1"/>
    </source>
</evidence>
<evidence type="ECO:0000313" key="4">
    <source>
        <dbReference type="Proteomes" id="UP000823935"/>
    </source>
</evidence>
<organism evidence="3 4">
    <name type="scientific">Candidatus Limivivens intestinipullorum</name>
    <dbReference type="NCBI Taxonomy" id="2840858"/>
    <lineage>
        <taxon>Bacteria</taxon>
        <taxon>Bacillati</taxon>
        <taxon>Bacillota</taxon>
        <taxon>Clostridia</taxon>
        <taxon>Lachnospirales</taxon>
        <taxon>Lachnospiraceae</taxon>
        <taxon>Lachnospiraceae incertae sedis</taxon>
        <taxon>Candidatus Limivivens</taxon>
    </lineage>
</organism>
<evidence type="ECO:0000259" key="2">
    <source>
        <dbReference type="Pfam" id="PF13240"/>
    </source>
</evidence>
<evidence type="ECO:0000256" key="1">
    <source>
        <dbReference type="SAM" id="Phobius"/>
    </source>
</evidence>
<name>A0A9D1EVQ3_9FIRM</name>
<keyword evidence="1" id="KW-0472">Membrane</keyword>
<keyword evidence="1" id="KW-1133">Transmembrane helix</keyword>
<dbReference type="Proteomes" id="UP000823935">
    <property type="component" value="Unassembled WGS sequence"/>
</dbReference>
<reference evidence="3" key="1">
    <citation type="submission" date="2020-10" db="EMBL/GenBank/DDBJ databases">
        <authorList>
            <person name="Gilroy R."/>
        </authorList>
    </citation>
    <scope>NUCLEOTIDE SEQUENCE</scope>
    <source>
        <strain evidence="3">CHK190-19873</strain>
    </source>
</reference>
<feature type="domain" description="Zinc-ribbon" evidence="2">
    <location>
        <begin position="2"/>
        <end position="24"/>
    </location>
</feature>
<proteinExistence type="predicted"/>
<dbReference type="Pfam" id="PF13240">
    <property type="entry name" value="Zn_Ribbon_1"/>
    <property type="match status" value="1"/>
</dbReference>
<accession>A0A9D1EVQ3</accession>